<dbReference type="RefSeq" id="WP_155166088.1">
    <property type="nucleotide sequence ID" value="NZ_DBGEHT010000017.1"/>
</dbReference>
<dbReference type="EMBL" id="WNCL01000039">
    <property type="protein sequence ID" value="MTU43999.1"/>
    <property type="molecule type" value="Genomic_DNA"/>
</dbReference>
<dbReference type="InterPro" id="IPR014433">
    <property type="entry name" value="CooC"/>
</dbReference>
<dbReference type="Proteomes" id="UP000462362">
    <property type="component" value="Unassembled WGS sequence"/>
</dbReference>
<dbReference type="PANTHER" id="PTHR43384">
    <property type="entry name" value="SEPTUM SITE-DETERMINING PROTEIN MIND HOMOLOG, CHLOROPLASTIC-RELATED"/>
    <property type="match status" value="1"/>
</dbReference>
<evidence type="ECO:0000259" key="1">
    <source>
        <dbReference type="Pfam" id="PF01656"/>
    </source>
</evidence>
<dbReference type="PIRSF" id="PIRSF005647">
    <property type="entry name" value="CooC"/>
    <property type="match status" value="1"/>
</dbReference>
<dbReference type="GO" id="GO:0016887">
    <property type="term" value="F:ATP hydrolysis activity"/>
    <property type="evidence" value="ECO:0007669"/>
    <property type="project" value="TreeGrafter"/>
</dbReference>
<dbReference type="GO" id="GO:0009898">
    <property type="term" value="C:cytoplasmic side of plasma membrane"/>
    <property type="evidence" value="ECO:0007669"/>
    <property type="project" value="TreeGrafter"/>
</dbReference>
<dbReference type="GO" id="GO:0051782">
    <property type="term" value="P:negative regulation of cell division"/>
    <property type="evidence" value="ECO:0007669"/>
    <property type="project" value="TreeGrafter"/>
</dbReference>
<dbReference type="GO" id="GO:0005524">
    <property type="term" value="F:ATP binding"/>
    <property type="evidence" value="ECO:0007669"/>
    <property type="project" value="TreeGrafter"/>
</dbReference>
<dbReference type="AlphaFoldDB" id="A0A6I3S397"/>
<accession>A0A6I3S397</accession>
<dbReference type="SUPFAM" id="SSF52540">
    <property type="entry name" value="P-loop containing nucleoside triphosphate hydrolases"/>
    <property type="match status" value="1"/>
</dbReference>
<comment type="caution">
    <text evidence="2">The sequence shown here is derived from an EMBL/GenBank/DDBJ whole genome shotgun (WGS) entry which is preliminary data.</text>
</comment>
<dbReference type="Pfam" id="PF01656">
    <property type="entry name" value="CbiA"/>
    <property type="match status" value="1"/>
</dbReference>
<organism evidence="2 3">
    <name type="scientific">Parasutterella excrementihominis</name>
    <dbReference type="NCBI Taxonomy" id="487175"/>
    <lineage>
        <taxon>Bacteria</taxon>
        <taxon>Pseudomonadati</taxon>
        <taxon>Pseudomonadota</taxon>
        <taxon>Betaproteobacteria</taxon>
        <taxon>Burkholderiales</taxon>
        <taxon>Sutterellaceae</taxon>
        <taxon>Parasutterella</taxon>
    </lineage>
</organism>
<dbReference type="Gene3D" id="3.40.50.300">
    <property type="entry name" value="P-loop containing nucleotide triphosphate hydrolases"/>
    <property type="match status" value="1"/>
</dbReference>
<dbReference type="InterPro" id="IPR002586">
    <property type="entry name" value="CobQ/CobB/MinD/ParA_Nub-bd_dom"/>
</dbReference>
<evidence type="ECO:0000313" key="3">
    <source>
        <dbReference type="Proteomes" id="UP000462362"/>
    </source>
</evidence>
<proteinExistence type="predicted"/>
<sequence length="254" mass="28085">MNNHRVIAVCGKGGVGKTAFTTLLTKVMIEDPQAGKLLVVDADPALGLHYALGRKEIKTIGTVRDEILRVAEEGDRQAQEELADKVDYLTARVLDEGKDFSFLAMGHMESKGCFCSVNDLLQQAISYLTDEFNTVLIDGEAGIEQINRQVVEKIDTLIVLTDSSFRGMKTISHIKEMRDEGLLPFCKKIGVVFNRTCNDVSKLEAFAKDLGLEIFGAVPMDEEVEAYDSEGKSLLELPENNPALEAVRQVYKKL</sequence>
<protein>
    <submittedName>
        <fullName evidence="2">AAA family ATPase</fullName>
    </submittedName>
</protein>
<dbReference type="GO" id="GO:0005829">
    <property type="term" value="C:cytosol"/>
    <property type="evidence" value="ECO:0007669"/>
    <property type="project" value="TreeGrafter"/>
</dbReference>
<dbReference type="InterPro" id="IPR050625">
    <property type="entry name" value="ParA/MinD_ATPase"/>
</dbReference>
<reference evidence="2 3" key="1">
    <citation type="journal article" date="2019" name="Nat. Med.">
        <title>A library of human gut bacterial isolates paired with longitudinal multiomics data enables mechanistic microbiome research.</title>
        <authorList>
            <person name="Poyet M."/>
            <person name="Groussin M."/>
            <person name="Gibbons S.M."/>
            <person name="Avila-Pacheco J."/>
            <person name="Jiang X."/>
            <person name="Kearney S.M."/>
            <person name="Perrotta A.R."/>
            <person name="Berdy B."/>
            <person name="Zhao S."/>
            <person name="Lieberman T.D."/>
            <person name="Swanson P.K."/>
            <person name="Smith M."/>
            <person name="Roesemann S."/>
            <person name="Alexander J.E."/>
            <person name="Rich S.A."/>
            <person name="Livny J."/>
            <person name="Vlamakis H."/>
            <person name="Clish C."/>
            <person name="Bullock K."/>
            <person name="Deik A."/>
            <person name="Scott J."/>
            <person name="Pierce K.A."/>
            <person name="Xavier R.J."/>
            <person name="Alm E.J."/>
        </authorList>
    </citation>
    <scope>NUCLEOTIDE SEQUENCE [LARGE SCALE GENOMIC DNA]</scope>
    <source>
        <strain evidence="2 3">BIOML-A2</strain>
    </source>
</reference>
<dbReference type="PANTHER" id="PTHR43384:SF7">
    <property type="entry name" value="CARBON-MONOXIDE DEHYDROGENASE ACCESSORY PROTEIN"/>
    <property type="match status" value="1"/>
</dbReference>
<name>A0A6I3S397_9BURK</name>
<feature type="domain" description="CobQ/CobB/MinD/ParA nucleotide binding" evidence="1">
    <location>
        <begin position="7"/>
        <end position="233"/>
    </location>
</feature>
<evidence type="ECO:0000313" key="2">
    <source>
        <dbReference type="EMBL" id="MTU43999.1"/>
    </source>
</evidence>
<dbReference type="InterPro" id="IPR027417">
    <property type="entry name" value="P-loop_NTPase"/>
</dbReference>
<gene>
    <name evidence="2" type="ORF">GMD42_10340</name>
</gene>